<sequence>MLSCAAGDFVEYWASPFRVWAGNIGVFASDHASLNYRLREASEVKQGIVSLLQSLDSDLVEVSLLLKENREYTDNAVEESDLDGGDDSASEIEHLTGFEITCLEIQNHLENISDLITKLIHLARVIRLSGIQSRGTKAANYVHYDEDGINQTKIFEETYLPLVLRNIEESASILPTVENAKAEEPSPNNVIADRKSARSGMTAPTLATTFQMNDSKKAVLLDNRGTHDETCSEHYRLSPTTLCFGQGDTFRMPILLSPVLETWDDWVEHHRWIHSTEWWCEGMGPGHPPSKYTTSLEYRDHLVSTHMSNLSLRDVDRMVKGGGGPSQEPFKNCPFCDFEPRSAGPAHASGTVEPTRAEQSRLQSHIFGHLLSIFMLALPGREDIGDSILEEEQSSLPRSSVAADGRSHISVRSHLSDFKTSEQSSQASEKPQPTWAAQFPLALDALDEAPPTTVKGVLASGYGSISNLTELEDDPQANLAPESEQEDKHKNNPDAFQPRIATPDQPTAPRAHHIPDDQWAKKDQFDVQMSKVWELRVQSRGSAAQNLYNGPKNDADTAIYDSFGEVDWDDASLAPYKEPLRTYEQESSRASVQSLHPLKRHHSREAFALGVVFTIIDEVDLNDGRYKCNVWLVVSAEEDHFFCVRIKTYGRRGIVHLAGGSRQCDIDAHAVVHVRGEKPFVSEDESTMRKAPLAVVLDPEIDNGTLSPWSRACFVANTRMAYDIEAAIIGRLDCFSVALLEIYGNELNGGSNSQA</sequence>
<protein>
    <recommendedName>
        <fullName evidence="2">DUF6590 domain-containing protein</fullName>
    </recommendedName>
</protein>
<gene>
    <name evidence="3" type="ORF">PV07_06404</name>
</gene>
<proteinExistence type="predicted"/>
<dbReference type="OrthoDB" id="20872at2759"/>
<evidence type="ECO:0000259" key="2">
    <source>
        <dbReference type="Pfam" id="PF20233"/>
    </source>
</evidence>
<feature type="region of interest" description="Disordered" evidence="1">
    <location>
        <begin position="472"/>
        <end position="511"/>
    </location>
</feature>
<dbReference type="HOGENOM" id="CLU_368805_0_0_1"/>
<dbReference type="InterPro" id="IPR046497">
    <property type="entry name" value="DUF6590"/>
</dbReference>
<dbReference type="PANTHER" id="PTHR35391:SF7">
    <property type="entry name" value="C2H2-TYPE DOMAIN-CONTAINING PROTEIN"/>
    <property type="match status" value="1"/>
</dbReference>
<accession>A0A0D2D4T3</accession>
<dbReference type="PANTHER" id="PTHR35391">
    <property type="entry name" value="C2H2-TYPE DOMAIN-CONTAINING PROTEIN-RELATED"/>
    <property type="match status" value="1"/>
</dbReference>
<dbReference type="GeneID" id="27345598"/>
<organism evidence="3 4">
    <name type="scientific">Cladophialophora immunda</name>
    <dbReference type="NCBI Taxonomy" id="569365"/>
    <lineage>
        <taxon>Eukaryota</taxon>
        <taxon>Fungi</taxon>
        <taxon>Dikarya</taxon>
        <taxon>Ascomycota</taxon>
        <taxon>Pezizomycotina</taxon>
        <taxon>Eurotiomycetes</taxon>
        <taxon>Chaetothyriomycetidae</taxon>
        <taxon>Chaetothyriales</taxon>
        <taxon>Herpotrichiellaceae</taxon>
        <taxon>Cladophialophora</taxon>
    </lineage>
</organism>
<evidence type="ECO:0000313" key="3">
    <source>
        <dbReference type="EMBL" id="KIW30684.1"/>
    </source>
</evidence>
<evidence type="ECO:0000313" key="4">
    <source>
        <dbReference type="Proteomes" id="UP000054466"/>
    </source>
</evidence>
<keyword evidence="4" id="KW-1185">Reference proteome</keyword>
<reference evidence="3 4" key="1">
    <citation type="submission" date="2015-01" db="EMBL/GenBank/DDBJ databases">
        <title>The Genome Sequence of Cladophialophora immunda CBS83496.</title>
        <authorList>
            <consortium name="The Broad Institute Genomics Platform"/>
            <person name="Cuomo C."/>
            <person name="de Hoog S."/>
            <person name="Gorbushina A."/>
            <person name="Stielow B."/>
            <person name="Teixiera M."/>
            <person name="Abouelleil A."/>
            <person name="Chapman S.B."/>
            <person name="Priest M."/>
            <person name="Young S.K."/>
            <person name="Wortman J."/>
            <person name="Nusbaum C."/>
            <person name="Birren B."/>
        </authorList>
    </citation>
    <scope>NUCLEOTIDE SEQUENCE [LARGE SCALE GENOMIC DNA]</scope>
    <source>
        <strain evidence="3 4">CBS 83496</strain>
    </source>
</reference>
<dbReference type="Pfam" id="PF20233">
    <property type="entry name" value="DUF6590"/>
    <property type="match status" value="1"/>
</dbReference>
<evidence type="ECO:0000256" key="1">
    <source>
        <dbReference type="SAM" id="MobiDB-lite"/>
    </source>
</evidence>
<dbReference type="AlphaFoldDB" id="A0A0D2D4T3"/>
<dbReference type="EMBL" id="KN847042">
    <property type="protein sequence ID" value="KIW30684.1"/>
    <property type="molecule type" value="Genomic_DNA"/>
</dbReference>
<dbReference type="RefSeq" id="XP_016250900.1">
    <property type="nucleotide sequence ID" value="XM_016393381.1"/>
</dbReference>
<dbReference type="Proteomes" id="UP000054466">
    <property type="component" value="Unassembled WGS sequence"/>
</dbReference>
<feature type="domain" description="DUF6590" evidence="2">
    <location>
        <begin position="632"/>
        <end position="738"/>
    </location>
</feature>
<name>A0A0D2D4T3_9EURO</name>
<dbReference type="VEuPathDB" id="FungiDB:PV07_06404"/>